<dbReference type="AlphaFoldDB" id="A0A0D6A3H7"/>
<dbReference type="RefSeq" id="WP_231860115.1">
    <property type="nucleotide sequence ID" value="NZ_AP014808.1"/>
</dbReference>
<dbReference type="STRING" id="1600.LBAT_0974"/>
<keyword evidence="1" id="KW-0812">Transmembrane</keyword>
<accession>A0A0D6A3H7</accession>
<dbReference type="PATRIC" id="fig|1600.4.peg.997"/>
<keyword evidence="1" id="KW-1133">Transmembrane helix</keyword>
<reference evidence="2 3" key="1">
    <citation type="submission" date="2015-03" db="EMBL/GenBank/DDBJ databases">
        <title>Complete genome sequence of Lactobacillus acetotolerans NBRC 13120.</title>
        <authorList>
            <person name="Toh H."/>
            <person name="Morita H."/>
            <person name="Fujita N."/>
        </authorList>
    </citation>
    <scope>NUCLEOTIDE SEQUENCE [LARGE SCALE GENOMIC DNA]</scope>
    <source>
        <strain evidence="2 3">NBRC 13120</strain>
    </source>
</reference>
<keyword evidence="1" id="KW-0472">Membrane</keyword>
<evidence type="ECO:0000313" key="2">
    <source>
        <dbReference type="EMBL" id="BAQ57363.1"/>
    </source>
</evidence>
<feature type="transmembrane region" description="Helical" evidence="1">
    <location>
        <begin position="52"/>
        <end position="73"/>
    </location>
</feature>
<name>A0A0D6A3H7_9LACO</name>
<evidence type="ECO:0000256" key="1">
    <source>
        <dbReference type="SAM" id="Phobius"/>
    </source>
</evidence>
<evidence type="ECO:0008006" key="4">
    <source>
        <dbReference type="Google" id="ProtNLM"/>
    </source>
</evidence>
<feature type="transmembrane region" description="Helical" evidence="1">
    <location>
        <begin position="79"/>
        <end position="99"/>
    </location>
</feature>
<dbReference type="Proteomes" id="UP000035709">
    <property type="component" value="Chromosome"/>
</dbReference>
<proteinExistence type="predicted"/>
<gene>
    <name evidence="2" type="ORF">LBAT_0974</name>
</gene>
<protein>
    <recommendedName>
        <fullName evidence="4">Integral membrane protein</fullName>
    </recommendedName>
</protein>
<feature type="transmembrane region" description="Helical" evidence="1">
    <location>
        <begin position="12"/>
        <end position="31"/>
    </location>
</feature>
<keyword evidence="3" id="KW-1185">Reference proteome</keyword>
<dbReference type="Pfam" id="PF19700">
    <property type="entry name" value="DUF6198"/>
    <property type="match status" value="1"/>
</dbReference>
<sequence>MHKPKSWSNLLLKTLMSFIGITILSIGTTFLRGGNVGLDPFTAVNTGVSDKLGIGLGIYQLTVNIVLFIFVIWLDRGQIGIGTILNMVLVGFEIQWFTGIYHNLFGYKTSFLIVAADTIIGLLLFTLGSSLYMAPSLGVAPYDAIAPIVSKKTKLSYKTARVIQDILFMIAAVVFTGPVGFATIIVAFFTGPLISWWNEHLSDPIVAVIDDATKPKDERKQATVTTLLSHLGRRTYHTVTNAFETTGTLRKDIKTYSTSELRSQLKIVRRNMRNSREMYQSFVEQYNLIEGELKKRINKANKKKKVTGVAK</sequence>
<feature type="transmembrane region" description="Helical" evidence="1">
    <location>
        <begin position="111"/>
        <end position="133"/>
    </location>
</feature>
<feature type="transmembrane region" description="Helical" evidence="1">
    <location>
        <begin position="166"/>
        <end position="189"/>
    </location>
</feature>
<dbReference type="KEGG" id="lae:LBAT_0974"/>
<evidence type="ECO:0000313" key="3">
    <source>
        <dbReference type="Proteomes" id="UP000035709"/>
    </source>
</evidence>
<dbReference type="InterPro" id="IPR038750">
    <property type="entry name" value="YczE/YyaS-like"/>
</dbReference>
<dbReference type="EMBL" id="AP014808">
    <property type="protein sequence ID" value="BAQ57363.1"/>
    <property type="molecule type" value="Genomic_DNA"/>
</dbReference>
<dbReference type="PANTHER" id="PTHR40078">
    <property type="entry name" value="INTEGRAL MEMBRANE PROTEIN-RELATED"/>
    <property type="match status" value="1"/>
</dbReference>
<dbReference type="PANTHER" id="PTHR40078:SF1">
    <property type="entry name" value="INTEGRAL MEMBRANE PROTEIN"/>
    <property type="match status" value="1"/>
</dbReference>
<organism evidence="2 3">
    <name type="scientific">Lactobacillus acetotolerans</name>
    <dbReference type="NCBI Taxonomy" id="1600"/>
    <lineage>
        <taxon>Bacteria</taxon>
        <taxon>Bacillati</taxon>
        <taxon>Bacillota</taxon>
        <taxon>Bacilli</taxon>
        <taxon>Lactobacillales</taxon>
        <taxon>Lactobacillaceae</taxon>
        <taxon>Lactobacillus</taxon>
    </lineage>
</organism>